<dbReference type="SUPFAM" id="SSF55874">
    <property type="entry name" value="ATPase domain of HSP90 chaperone/DNA topoisomerase II/histidine kinase"/>
    <property type="match status" value="2"/>
</dbReference>
<accession>A0A8F6NIB2</accession>
<keyword evidence="2" id="KW-0175">Coiled coil</keyword>
<reference evidence="4" key="2">
    <citation type="submission" date="2021-05" db="EMBL/GenBank/DDBJ databases">
        <title>Whole genome sequencing of cultured pathogen.</title>
        <authorList>
            <person name="Hoffmann M."/>
            <person name="Balkey M."/>
            <person name="Luo Y."/>
        </authorList>
    </citation>
    <scope>NUCLEOTIDE SEQUENCE</scope>
    <source>
        <strain evidence="4">CFSAN058606</strain>
    </source>
</reference>
<dbReference type="InterPro" id="IPR003594">
    <property type="entry name" value="HATPase_dom"/>
</dbReference>
<gene>
    <name evidence="4" type="ORF">DAX63_020570</name>
</gene>
<dbReference type="Gene3D" id="3.30.565.10">
    <property type="entry name" value="Histidine kinase-like ATPase, C-terminal domain"/>
    <property type="match status" value="2"/>
</dbReference>
<keyword evidence="4" id="KW-0067">ATP-binding</keyword>
<dbReference type="GO" id="GO:0005524">
    <property type="term" value="F:ATP binding"/>
    <property type="evidence" value="ECO:0007669"/>
    <property type="project" value="UniProtKB-KW"/>
</dbReference>
<dbReference type="SMART" id="SM00387">
    <property type="entry name" value="HATPase_c"/>
    <property type="match status" value="1"/>
</dbReference>
<dbReference type="EMBL" id="CP077711">
    <property type="protein sequence ID" value="QXR44530.1"/>
    <property type="molecule type" value="Genomic_DNA"/>
</dbReference>
<keyword evidence="4" id="KW-0547">Nucleotide-binding</keyword>
<evidence type="ECO:0000313" key="4">
    <source>
        <dbReference type="EMBL" id="QXR44530.1"/>
    </source>
</evidence>
<evidence type="ECO:0000256" key="2">
    <source>
        <dbReference type="SAM" id="Coils"/>
    </source>
</evidence>
<dbReference type="AlphaFoldDB" id="A0A8F6NIB2"/>
<feature type="domain" description="Histidine kinase" evidence="3">
    <location>
        <begin position="787"/>
        <end position="959"/>
    </location>
</feature>
<dbReference type="Pfam" id="PF13589">
    <property type="entry name" value="HATPase_c_3"/>
    <property type="match status" value="1"/>
</dbReference>
<dbReference type="PROSITE" id="PS50109">
    <property type="entry name" value="HIS_KIN"/>
    <property type="match status" value="1"/>
</dbReference>
<sequence length="996" mass="114012">MQMRSLSFKARARTIEHLGKGQIADCPTAVSELWKNAYDAYARDVALYTIDGDYPCGALIDNGCGMSLQQIIDNWLVVGTESKTRKNTLEENERFGLGIRKTQGEKGIGRLSAAFLSPVTFLVTKKMDNNYVALLIDWRLFENPYLSFDDVTVPFREFEKIDSLSDVLSGLLIELKKNVSFPSKDEDEDEDESRHFNHLLTKAAWEKFSEDEKALNEKSNFTTTQDKIINFCDQFKIDPNVFVPWEEILIKVEKIDGDKHGTALFLLELGRDLSLLTNAGDLAKDNAELSDVEQSLVDTLRAFVNPYILEDLSFSYEIYTVKANGYHRQILKQSDVFSKSDFDALEHTVVGYVDEKGWFRGRVKAFGEDKGEVVIPASISVNSDSGVGPFEIQIGTLEFLPQNTSHTEREHTHFDLKAKKYAGLMVFRDNLRVLPYGRVDNDFFQIEERRSWNAGRYYWSNRRIFGFISITQSNNKELKDKSGREGFIRNQAARELKTLVSDLLTSLADRYFGGKSEDRKELLEQVKREKELRKSAQQQARKSTQKSFSEALKTQTPVLDASLEAVKKLKTKLDSNQNKHDYNYIKEIDADLANLESLRTEIKTPTKPPKIGVYEERYRNYRDKYNEFSAYILEMKLIVNKLDSELNKLEPSLVGKNHLDKNQGIINARLTKFSNNIDEKTNALLKKWGEEIKSDRAIYYSKAISIVDSINNNTEIENVLNLLDSIYIETIDSLTFKYQSINKGLERLFEGVNLDSAFSLSEEEREYFEDKAKSLNALAQLGISVEILSHELEEMDSMVTRGLNSLPSTAKEHPGFTLALNAHRSLTKQIRFLSPLKISGYQSRQKITGKNIIDYILKFFGDRFERQRITIEFGDDFKNISINDIPSRIYPVFTNIINNAMYWVSLSNDRLIKIDFVNSLVIIANTGPAIDPDDIPRLFELFYSKRANGHGVGLYLCRENLAVAHHKIWYSDPNVEDDYLIKDGANFVIKFNGVES</sequence>
<name>A0A8F6NIB2_SALET</name>
<reference evidence="4" key="1">
    <citation type="submission" date="2018-04" db="EMBL/GenBank/DDBJ databases">
        <authorList>
            <person name="Bell R."/>
        </authorList>
    </citation>
    <scope>NUCLEOTIDE SEQUENCE</scope>
    <source>
        <strain evidence="4">CFSAN058606</strain>
    </source>
</reference>
<dbReference type="RefSeq" id="WP_023240648.1">
    <property type="nucleotide sequence ID" value="NZ_CP077711.1"/>
</dbReference>
<organism evidence="4">
    <name type="scientific">Salmonella enterica I</name>
    <dbReference type="NCBI Taxonomy" id="59201"/>
    <lineage>
        <taxon>Bacteria</taxon>
        <taxon>Pseudomonadati</taxon>
        <taxon>Pseudomonadota</taxon>
        <taxon>Gammaproteobacteria</taxon>
        <taxon>Enterobacterales</taxon>
        <taxon>Enterobacteriaceae</taxon>
        <taxon>Salmonella</taxon>
    </lineage>
</organism>
<feature type="coiled-coil region" evidence="2">
    <location>
        <begin position="519"/>
        <end position="579"/>
    </location>
</feature>
<evidence type="ECO:0000259" key="3">
    <source>
        <dbReference type="PROSITE" id="PS50109"/>
    </source>
</evidence>
<dbReference type="InterPro" id="IPR005467">
    <property type="entry name" value="His_kinase_dom"/>
</dbReference>
<dbReference type="InterPro" id="IPR036890">
    <property type="entry name" value="HATPase_C_sf"/>
</dbReference>
<proteinExistence type="predicted"/>
<keyword evidence="1" id="KW-0597">Phosphoprotein</keyword>
<evidence type="ECO:0000256" key="1">
    <source>
        <dbReference type="ARBA" id="ARBA00022553"/>
    </source>
</evidence>
<protein>
    <submittedName>
        <fullName evidence="4">ATP-binding protein</fullName>
    </submittedName>
</protein>
<dbReference type="Pfam" id="PF02518">
    <property type="entry name" value="HATPase_c"/>
    <property type="match status" value="1"/>
</dbReference>